<gene>
    <name evidence="2" type="ORF">G3T16_11440</name>
</gene>
<organism evidence="2 3">
    <name type="scientific">Kineobactrum salinum</name>
    <dbReference type="NCBI Taxonomy" id="2708301"/>
    <lineage>
        <taxon>Bacteria</taxon>
        <taxon>Pseudomonadati</taxon>
        <taxon>Pseudomonadota</taxon>
        <taxon>Gammaproteobacteria</taxon>
        <taxon>Cellvibrionales</taxon>
        <taxon>Halieaceae</taxon>
        <taxon>Kineobactrum</taxon>
    </lineage>
</organism>
<dbReference type="AlphaFoldDB" id="A0A6C0U696"/>
<dbReference type="RefSeq" id="WP_163495383.1">
    <property type="nucleotide sequence ID" value="NZ_CP048711.1"/>
</dbReference>
<dbReference type="InterPro" id="IPR006680">
    <property type="entry name" value="Amidohydro-rel"/>
</dbReference>
<keyword evidence="2" id="KW-0378">Hydrolase</keyword>
<name>A0A6C0U696_9GAMM</name>
<accession>A0A6C0U696</accession>
<dbReference type="EMBL" id="CP048711">
    <property type="protein sequence ID" value="QIB65945.1"/>
    <property type="molecule type" value="Genomic_DNA"/>
</dbReference>
<dbReference type="KEGG" id="kim:G3T16_11440"/>
<dbReference type="SUPFAM" id="SSF51556">
    <property type="entry name" value="Metallo-dependent hydrolases"/>
    <property type="match status" value="1"/>
</dbReference>
<evidence type="ECO:0000259" key="1">
    <source>
        <dbReference type="Pfam" id="PF01979"/>
    </source>
</evidence>
<keyword evidence="3" id="KW-1185">Reference proteome</keyword>
<dbReference type="PANTHER" id="PTHR43135:SF3">
    <property type="entry name" value="ALPHA-D-RIBOSE 1-METHYLPHOSPHONATE 5-TRIPHOSPHATE DIPHOSPHATASE"/>
    <property type="match status" value="1"/>
</dbReference>
<dbReference type="Proteomes" id="UP000477680">
    <property type="component" value="Chromosome"/>
</dbReference>
<evidence type="ECO:0000313" key="3">
    <source>
        <dbReference type="Proteomes" id="UP000477680"/>
    </source>
</evidence>
<dbReference type="SUPFAM" id="SSF51338">
    <property type="entry name" value="Composite domain of metallo-dependent hydrolases"/>
    <property type="match status" value="1"/>
</dbReference>
<dbReference type="Gene3D" id="2.30.40.10">
    <property type="entry name" value="Urease, subunit C, domain 1"/>
    <property type="match status" value="1"/>
</dbReference>
<reference evidence="2 3" key="1">
    <citation type="submission" date="2020-02" db="EMBL/GenBank/DDBJ databases">
        <title>Genome sequencing for Kineobactrum sp. M2.</title>
        <authorList>
            <person name="Park S.-J."/>
        </authorList>
    </citation>
    <scope>NUCLEOTIDE SEQUENCE [LARGE SCALE GENOMIC DNA]</scope>
    <source>
        <strain evidence="2 3">M2</strain>
    </source>
</reference>
<dbReference type="CDD" id="cd01299">
    <property type="entry name" value="Met_dep_hydrolase_A"/>
    <property type="match status" value="1"/>
</dbReference>
<dbReference type="GO" id="GO:0016810">
    <property type="term" value="F:hydrolase activity, acting on carbon-nitrogen (but not peptide) bonds"/>
    <property type="evidence" value="ECO:0007669"/>
    <property type="project" value="InterPro"/>
</dbReference>
<dbReference type="InterPro" id="IPR051781">
    <property type="entry name" value="Metallo-dep_Hydrolase"/>
</dbReference>
<protein>
    <submittedName>
        <fullName evidence="2">Amidohydrolase family protein</fullName>
    </submittedName>
</protein>
<dbReference type="InterPro" id="IPR011059">
    <property type="entry name" value="Metal-dep_hydrolase_composite"/>
</dbReference>
<sequence length="410" mass="44553">MSSIKILQNAVIFDGINEDLVEGGSVVVEDDRIREVADHAVTIDGAEVLDLDGRFLMPGLLDLHFHGYSPSFNMSRLDRMPRALLVSNAVRILEGALQRGFTTVRDPGGGDIGLALAVEQGLINGPRFLFGGRALSQTGGHGDMRRHDEVELCGCAYSGVICQVVDGVDQIRKVCREELHKGAHHIKVFVSGGVTSPSDPVWMPQYTDEELRAAVEEAGSRRKYVVVHCHTDDGARRSAAAGVRSIDHGTEIGAETAELIARRGDCYVVPTLAVMRVVLDLGPQLGMHPESLEKMKPLWSKCLQSIENCQRAGVKLGLGTDIFGTENHYFQSREFELRGEVSKPLDVLRSATSINAEIAQLAGEVGEISAGAIADMIVLDSNPLDDLSVFQHAGKMPVIMRGGRWVRRSI</sequence>
<dbReference type="InterPro" id="IPR057744">
    <property type="entry name" value="OTAase-like"/>
</dbReference>
<dbReference type="Gene3D" id="3.20.20.140">
    <property type="entry name" value="Metal-dependent hydrolases"/>
    <property type="match status" value="1"/>
</dbReference>
<proteinExistence type="predicted"/>
<dbReference type="Pfam" id="PF01979">
    <property type="entry name" value="Amidohydro_1"/>
    <property type="match status" value="1"/>
</dbReference>
<feature type="domain" description="Amidohydrolase-related" evidence="1">
    <location>
        <begin position="55"/>
        <end position="406"/>
    </location>
</feature>
<evidence type="ECO:0000313" key="2">
    <source>
        <dbReference type="EMBL" id="QIB65945.1"/>
    </source>
</evidence>
<dbReference type="InterPro" id="IPR032466">
    <property type="entry name" value="Metal_Hydrolase"/>
</dbReference>
<dbReference type="PANTHER" id="PTHR43135">
    <property type="entry name" value="ALPHA-D-RIBOSE 1-METHYLPHOSPHONATE 5-TRIPHOSPHATE DIPHOSPHATASE"/>
    <property type="match status" value="1"/>
</dbReference>